<dbReference type="EMBL" id="JAJGAK010000005">
    <property type="protein sequence ID" value="MCC8364626.1"/>
    <property type="molecule type" value="Genomic_DNA"/>
</dbReference>
<name>A0ABS8JLZ7_9GAMM</name>
<dbReference type="Proteomes" id="UP001165293">
    <property type="component" value="Unassembled WGS sequence"/>
</dbReference>
<organism evidence="4 5">
    <name type="scientific">Noviluteimonas lactosilytica</name>
    <dbReference type="NCBI Taxonomy" id="2888523"/>
    <lineage>
        <taxon>Bacteria</taxon>
        <taxon>Pseudomonadati</taxon>
        <taxon>Pseudomonadota</taxon>
        <taxon>Gammaproteobacteria</taxon>
        <taxon>Lysobacterales</taxon>
        <taxon>Lysobacteraceae</taxon>
        <taxon>Noviluteimonas</taxon>
    </lineage>
</organism>
<evidence type="ECO:0000313" key="4">
    <source>
        <dbReference type="EMBL" id="MCC8364626.1"/>
    </source>
</evidence>
<dbReference type="InterPro" id="IPR006680">
    <property type="entry name" value="Amidohydro-rel"/>
</dbReference>
<dbReference type="SUPFAM" id="SSF51556">
    <property type="entry name" value="Metallo-dependent hydrolases"/>
    <property type="match status" value="1"/>
</dbReference>
<sequence length="318" mass="34074">MFTQVIACGGVICRALLLAGLLSGSAVAQDRGPIIDMHLHAFGFDEFGATPPPNEVTGVVPFARTDEAAMHATLDAMRKHDVVLAVTSGPVPDVLRWASVAQGTIIGGAGLGPMDSLPEAESLRRLVKDEPIAVLGELGLQYHGLSASDPKIADYFALAEELDIPVALHSGLGGSGTTYTCCPKFRASLGSPATIEDMLARHPKLRIYLMHAGYPYLAETKAILSSYPQVYVDVAGINWTLPRAEFHAYLKALVDAGFGKRIMFGSDQMVWPDAIALAIEGIDGADFLSPEQKRDIFYNNAATFLRLDQAAIDKNHGR</sequence>
<dbReference type="RefSeq" id="WP_230528420.1">
    <property type="nucleotide sequence ID" value="NZ_JAJGAK010000005.1"/>
</dbReference>
<feature type="chain" id="PRO_5045252577" evidence="2">
    <location>
        <begin position="29"/>
        <end position="318"/>
    </location>
</feature>
<reference evidence="4" key="1">
    <citation type="submission" date="2021-10" db="EMBL/GenBank/DDBJ databases">
        <authorList>
            <person name="Lyu M."/>
            <person name="Wang X."/>
            <person name="Meng X."/>
            <person name="Xu K."/>
        </authorList>
    </citation>
    <scope>NUCLEOTIDE SEQUENCE</scope>
    <source>
        <strain evidence="4">A6</strain>
    </source>
</reference>
<dbReference type="PANTHER" id="PTHR21240:SF28">
    <property type="entry name" value="ISO-OROTATE DECARBOXYLASE (EUROFUNG)"/>
    <property type="match status" value="1"/>
</dbReference>
<dbReference type="InterPro" id="IPR032465">
    <property type="entry name" value="ACMSD"/>
</dbReference>
<feature type="signal peptide" evidence="2">
    <location>
        <begin position="1"/>
        <end position="28"/>
    </location>
</feature>
<keyword evidence="1" id="KW-0456">Lyase</keyword>
<keyword evidence="2" id="KW-0732">Signal</keyword>
<feature type="domain" description="Amidohydrolase-related" evidence="3">
    <location>
        <begin position="35"/>
        <end position="307"/>
    </location>
</feature>
<gene>
    <name evidence="4" type="ORF">LK996_16265</name>
</gene>
<dbReference type="Pfam" id="PF04909">
    <property type="entry name" value="Amidohydro_2"/>
    <property type="match status" value="1"/>
</dbReference>
<comment type="caution">
    <text evidence="4">The sequence shown here is derived from an EMBL/GenBank/DDBJ whole genome shotgun (WGS) entry which is preliminary data.</text>
</comment>
<keyword evidence="5" id="KW-1185">Reference proteome</keyword>
<evidence type="ECO:0000313" key="5">
    <source>
        <dbReference type="Proteomes" id="UP001165293"/>
    </source>
</evidence>
<dbReference type="PANTHER" id="PTHR21240">
    <property type="entry name" value="2-AMINO-3-CARBOXYLMUCONATE-6-SEMIALDEHYDE DECARBOXYLASE"/>
    <property type="match status" value="1"/>
</dbReference>
<protein>
    <submittedName>
        <fullName evidence="4">Amidohydrolase</fullName>
    </submittedName>
</protein>
<accession>A0ABS8JLZ7</accession>
<dbReference type="InterPro" id="IPR032466">
    <property type="entry name" value="Metal_Hydrolase"/>
</dbReference>
<dbReference type="Gene3D" id="3.20.20.140">
    <property type="entry name" value="Metal-dependent hydrolases"/>
    <property type="match status" value="1"/>
</dbReference>
<evidence type="ECO:0000256" key="2">
    <source>
        <dbReference type="SAM" id="SignalP"/>
    </source>
</evidence>
<dbReference type="CDD" id="cd01292">
    <property type="entry name" value="metallo-dependent_hydrolases"/>
    <property type="match status" value="1"/>
</dbReference>
<evidence type="ECO:0000259" key="3">
    <source>
        <dbReference type="Pfam" id="PF04909"/>
    </source>
</evidence>
<evidence type="ECO:0000256" key="1">
    <source>
        <dbReference type="ARBA" id="ARBA00023239"/>
    </source>
</evidence>
<proteinExistence type="predicted"/>